<proteinExistence type="predicted"/>
<dbReference type="EMBL" id="ACGP01000214">
    <property type="protein sequence ID" value="EEI23288.1"/>
    <property type="molecule type" value="Genomic_DNA"/>
</dbReference>
<dbReference type="Proteomes" id="UP000003752">
    <property type="component" value="Unassembled WGS sequence"/>
</dbReference>
<dbReference type="RefSeq" id="WP_003636843.1">
    <property type="nucleotide sequence ID" value="NZ_AZDF01000088.1"/>
</dbReference>
<dbReference type="HOGENOM" id="CLU_1813352_0_0_9"/>
<name>C0XMV9_LENH9</name>
<dbReference type="AlphaFoldDB" id="C0XMV9"/>
<gene>
    <name evidence="1" type="ORF">HMPREF0519_2570</name>
</gene>
<protein>
    <submittedName>
        <fullName evidence="1">Uncharacterized protein</fullName>
    </submittedName>
</protein>
<organism evidence="1 2">
    <name type="scientific">Lentilactobacillus hilgardii (strain ATCC 8290 / DSM 20176 / CCUG 30140 / JCM 1155 / KCTC 3500 / NBRC 15886 / NCIMB 8040 / NRRL B-1843 / 9)</name>
    <dbReference type="NCBI Taxonomy" id="1423757"/>
    <lineage>
        <taxon>Bacteria</taxon>
        <taxon>Bacillati</taxon>
        <taxon>Bacillota</taxon>
        <taxon>Bacilli</taxon>
        <taxon>Lactobacillales</taxon>
        <taxon>Lactobacillaceae</taxon>
        <taxon>Lentilactobacillus</taxon>
    </lineage>
</organism>
<keyword evidence="2" id="KW-1185">Reference proteome</keyword>
<evidence type="ECO:0000313" key="2">
    <source>
        <dbReference type="Proteomes" id="UP000003752"/>
    </source>
</evidence>
<reference evidence="1 2" key="1">
    <citation type="submission" date="2009-01" db="EMBL/GenBank/DDBJ databases">
        <authorList>
            <person name="Qin X."/>
            <person name="Bachman B."/>
            <person name="Battles P."/>
            <person name="Bell A."/>
            <person name="Bess C."/>
            <person name="Bickham C."/>
            <person name="Chaboub L."/>
            <person name="Chen D."/>
            <person name="Coyle M."/>
            <person name="Deiros D.R."/>
            <person name="Dinh H."/>
            <person name="Forbes L."/>
            <person name="Fowler G."/>
            <person name="Francisco L."/>
            <person name="Fu Q."/>
            <person name="Gubbala S."/>
            <person name="Hale W."/>
            <person name="Han Y."/>
            <person name="Hemphill L."/>
            <person name="Highlander S.K."/>
            <person name="Hirani K."/>
            <person name="Hogues M."/>
            <person name="Jackson L."/>
            <person name="Jakkamsetti A."/>
            <person name="Javaid M."/>
            <person name="Jiang H."/>
            <person name="Korchina V."/>
            <person name="Kovar C."/>
            <person name="Lara F."/>
            <person name="Lee S."/>
            <person name="Mata R."/>
            <person name="Mathew T."/>
            <person name="Moen C."/>
            <person name="Morales K."/>
            <person name="Munidasa M."/>
            <person name="Nazareth L."/>
            <person name="Ngo R."/>
            <person name="Nguyen L."/>
            <person name="Okwuonu G."/>
            <person name="Ongeri F."/>
            <person name="Patil S."/>
            <person name="Petrosino J."/>
            <person name="Pham C."/>
            <person name="Pham P."/>
            <person name="Pu L.-L."/>
            <person name="Puazo M."/>
            <person name="Raj R."/>
            <person name="Reid J."/>
            <person name="Rouhana J."/>
            <person name="Saada N."/>
            <person name="Shang Y."/>
            <person name="Simmons D."/>
            <person name="Thornton R."/>
            <person name="Warren J."/>
            <person name="Weissenberger G."/>
            <person name="Zhang J."/>
            <person name="Zhang L."/>
            <person name="Zhou C."/>
            <person name="Zhu D."/>
            <person name="Muzny D."/>
            <person name="Worley K."/>
            <person name="Gibbs R."/>
        </authorList>
    </citation>
    <scope>NUCLEOTIDE SEQUENCE [LARGE SCALE GENOMIC DNA]</scope>
    <source>
        <strain evidence="2">ATCC 8290 / DSM 20176 / CCUG 30140 / JCM 1155 / KCTC 3500 / NBRC 15886 / NCIMB 8040 / NRRL B-1843 / 9</strain>
    </source>
</reference>
<accession>C0XMV9</accession>
<sequence>MIIAPDVSSATFGSTLTVDVTPTAATTEFSFYTQDKDGNLVDLKAFDFSGNAFPALTDADQKAALQDISSTSSTFNTADFFAEGKAFETDLDKSATAVKVSKDTLTDQFANNNHPYFDKTGFFGQTTQGGSQRAFYVYSPSD</sequence>
<evidence type="ECO:0000313" key="1">
    <source>
        <dbReference type="EMBL" id="EEI23288.1"/>
    </source>
</evidence>
<dbReference type="PATRIC" id="fig|1423757.3.peg.2595"/>
<comment type="caution">
    <text evidence="1">The sequence shown here is derived from an EMBL/GenBank/DDBJ whole genome shotgun (WGS) entry which is preliminary data.</text>
</comment>